<dbReference type="EMBL" id="LR025085">
    <property type="protein sequence ID" value="VAX76277.1"/>
    <property type="molecule type" value="Genomic_DNA"/>
</dbReference>
<evidence type="ECO:0000256" key="4">
    <source>
        <dbReference type="ARBA" id="ARBA00022692"/>
    </source>
</evidence>
<evidence type="ECO:0000256" key="1">
    <source>
        <dbReference type="ARBA" id="ARBA00004651"/>
    </source>
</evidence>
<organism evidence="8 9">
    <name type="scientific">Buchnera aphidicola</name>
    <name type="common">Cinara strobi</name>
    <dbReference type="NCBI Taxonomy" id="1921549"/>
    <lineage>
        <taxon>Bacteria</taxon>
        <taxon>Pseudomonadati</taxon>
        <taxon>Pseudomonadota</taxon>
        <taxon>Gammaproteobacteria</taxon>
        <taxon>Enterobacterales</taxon>
        <taxon>Erwiniaceae</taxon>
        <taxon>Buchnera</taxon>
    </lineage>
</organism>
<evidence type="ECO:0000256" key="7">
    <source>
        <dbReference type="SAM" id="Phobius"/>
    </source>
</evidence>
<dbReference type="GO" id="GO:0006605">
    <property type="term" value="P:protein targeting"/>
    <property type="evidence" value="ECO:0007669"/>
    <property type="project" value="InterPro"/>
</dbReference>
<keyword evidence="8" id="KW-0966">Cell projection</keyword>
<evidence type="ECO:0000313" key="8">
    <source>
        <dbReference type="EMBL" id="VAX76277.1"/>
    </source>
</evidence>
<feature type="transmembrane region" description="Helical" evidence="7">
    <location>
        <begin position="212"/>
        <end position="233"/>
    </location>
</feature>
<dbReference type="AlphaFoldDB" id="A0A3B1E7N3"/>
<name>A0A3B1E7N3_9GAMM</name>
<evidence type="ECO:0000313" key="9">
    <source>
        <dbReference type="Proteomes" id="UP000271849"/>
    </source>
</evidence>
<comment type="similarity">
    <text evidence="2">Belongs to the FliR/MopE/SpaR family.</text>
</comment>
<dbReference type="RefSeq" id="WP_158348924.1">
    <property type="nucleotide sequence ID" value="NZ_LR025085.1"/>
</dbReference>
<evidence type="ECO:0000256" key="3">
    <source>
        <dbReference type="ARBA" id="ARBA00022475"/>
    </source>
</evidence>
<dbReference type="PANTHER" id="PTHR30065:SF1">
    <property type="entry name" value="SURFACE PRESENTATION OF ANTIGENS PROTEIN SPAR"/>
    <property type="match status" value="1"/>
</dbReference>
<feature type="transmembrane region" description="Helical" evidence="7">
    <location>
        <begin position="66"/>
        <end position="87"/>
    </location>
</feature>
<reference evidence="9" key="1">
    <citation type="submission" date="2018-09" db="EMBL/GenBank/DDBJ databases">
        <authorList>
            <person name="Manzano-Marin A."/>
            <person name="Manzano-Marin A."/>
        </authorList>
    </citation>
    <scope>NUCLEOTIDE SEQUENCE [LARGE SCALE GENOMIC DNA]</scope>
    <source>
        <strain evidence="9">BuCistrobi</strain>
    </source>
</reference>
<protein>
    <submittedName>
        <fullName evidence="8">Flagellar biosynthetic protein FliR</fullName>
    </submittedName>
</protein>
<keyword evidence="8" id="KW-0282">Flagellum</keyword>
<evidence type="ECO:0000256" key="2">
    <source>
        <dbReference type="ARBA" id="ARBA00009772"/>
    </source>
</evidence>
<feature type="transmembrane region" description="Helical" evidence="7">
    <location>
        <begin position="41"/>
        <end position="60"/>
    </location>
</feature>
<keyword evidence="3" id="KW-1003">Cell membrane</keyword>
<evidence type="ECO:0000256" key="5">
    <source>
        <dbReference type="ARBA" id="ARBA00022989"/>
    </source>
</evidence>
<dbReference type="OrthoDB" id="6553907at2"/>
<feature type="transmembrane region" description="Helical" evidence="7">
    <location>
        <begin position="187"/>
        <end position="205"/>
    </location>
</feature>
<feature type="transmembrane region" description="Helical" evidence="7">
    <location>
        <begin position="239"/>
        <end position="257"/>
    </location>
</feature>
<dbReference type="Proteomes" id="UP000271849">
    <property type="component" value="Chromosome"/>
</dbReference>
<evidence type="ECO:0000256" key="6">
    <source>
        <dbReference type="ARBA" id="ARBA00023136"/>
    </source>
</evidence>
<keyword evidence="5 7" id="KW-1133">Transmembrane helix</keyword>
<dbReference type="STRING" id="1921549.GCA_900128825_00055"/>
<feature type="transmembrane region" description="Helical" evidence="7">
    <location>
        <begin position="94"/>
        <end position="115"/>
    </location>
</feature>
<feature type="transmembrane region" description="Helical" evidence="7">
    <location>
        <begin position="121"/>
        <end position="151"/>
    </location>
</feature>
<sequence>MNNLFFWFAPFLSYDVILIMIRIFSLLIYSNILNYININDFYKFFLIYLVSNLFSPFIFIENKYHFCTLGFLGIALHQLFIGMLMGIAWKCVTACIFCIGEIISSQIGLSFSIVLDMKNQFYSLLISNLLNIFFLFSFFILNFHLYLVILFIKSFSIPFFNSIDIYQNVFLSLINFSNIIFLNAVHFSIPVLFLFLILYIAFMIFNRLDPNTSLFSSFSIFVLLVGIFILRYFIYNLYFFSSLLINNLLNYLSILFFKTKLN</sequence>
<accession>A0A3B1E7N3</accession>
<dbReference type="InterPro" id="IPR002010">
    <property type="entry name" value="T3SS_IM_R"/>
</dbReference>
<proteinExistence type="inferred from homology"/>
<dbReference type="Pfam" id="PF01311">
    <property type="entry name" value="Bac_export_1"/>
    <property type="match status" value="1"/>
</dbReference>
<keyword evidence="6 7" id="KW-0472">Membrane</keyword>
<dbReference type="GO" id="GO:0005886">
    <property type="term" value="C:plasma membrane"/>
    <property type="evidence" value="ECO:0007669"/>
    <property type="project" value="UniProtKB-SubCell"/>
</dbReference>
<keyword evidence="8" id="KW-0969">Cilium</keyword>
<feature type="transmembrane region" description="Helical" evidence="7">
    <location>
        <begin position="6"/>
        <end position="29"/>
    </location>
</feature>
<comment type="subcellular location">
    <subcellularLocation>
        <location evidence="1">Cell membrane</location>
        <topology evidence="1">Multi-pass membrane protein</topology>
    </subcellularLocation>
</comment>
<dbReference type="PANTHER" id="PTHR30065">
    <property type="entry name" value="FLAGELLAR BIOSYNTHETIC PROTEIN FLIR"/>
    <property type="match status" value="1"/>
</dbReference>
<gene>
    <name evidence="8" type="primary">fliR</name>
    <name evidence="8" type="ORF">BUCINSTRO3249_0055</name>
</gene>
<keyword evidence="4 7" id="KW-0812">Transmembrane</keyword>